<dbReference type="GO" id="GO:0006351">
    <property type="term" value="P:DNA-templated transcription"/>
    <property type="evidence" value="ECO:0007669"/>
    <property type="project" value="InterPro"/>
</dbReference>
<dbReference type="Proteomes" id="UP000708208">
    <property type="component" value="Unassembled WGS sequence"/>
</dbReference>
<feature type="domain" description="RNA polymerase Rpb2" evidence="8">
    <location>
        <begin position="29"/>
        <end position="93"/>
    </location>
</feature>
<dbReference type="InterPro" id="IPR007646">
    <property type="entry name" value="RNA_pol_Rpb2_4"/>
</dbReference>
<dbReference type="PANTHER" id="PTHR20856">
    <property type="entry name" value="DNA-DIRECTED RNA POLYMERASE I SUBUNIT 2"/>
    <property type="match status" value="1"/>
</dbReference>
<evidence type="ECO:0000256" key="5">
    <source>
        <dbReference type="ARBA" id="ARBA00022695"/>
    </source>
</evidence>
<keyword evidence="10" id="KW-1185">Reference proteome</keyword>
<evidence type="ECO:0000259" key="8">
    <source>
        <dbReference type="Pfam" id="PF04566"/>
    </source>
</evidence>
<evidence type="ECO:0000259" key="7">
    <source>
        <dbReference type="Pfam" id="PF00562"/>
    </source>
</evidence>
<gene>
    <name evidence="9" type="ORF">AFUS01_LOCUS9508</name>
</gene>
<dbReference type="GO" id="GO:0003677">
    <property type="term" value="F:DNA binding"/>
    <property type="evidence" value="ECO:0007669"/>
    <property type="project" value="InterPro"/>
</dbReference>
<accession>A0A8J2JKH1</accession>
<dbReference type="AlphaFoldDB" id="A0A8J2JKH1"/>
<dbReference type="GO" id="GO:0003899">
    <property type="term" value="F:DNA-directed RNA polymerase activity"/>
    <property type="evidence" value="ECO:0007669"/>
    <property type="project" value="UniProtKB-EC"/>
</dbReference>
<evidence type="ECO:0000313" key="9">
    <source>
        <dbReference type="EMBL" id="CAG7720222.1"/>
    </source>
</evidence>
<dbReference type="OrthoDB" id="10248617at2759"/>
<keyword evidence="3" id="KW-0240">DNA-directed RNA polymerase</keyword>
<dbReference type="InterPro" id="IPR007120">
    <property type="entry name" value="DNA-dir_RNAP_su2_dom"/>
</dbReference>
<evidence type="ECO:0000256" key="1">
    <source>
        <dbReference type="ARBA" id="ARBA00006835"/>
    </source>
</evidence>
<protein>
    <recommendedName>
        <fullName evidence="2">DNA-directed RNA polymerase</fullName>
        <ecNumber evidence="2">2.7.7.6</ecNumber>
    </recommendedName>
</protein>
<evidence type="ECO:0000256" key="2">
    <source>
        <dbReference type="ARBA" id="ARBA00012418"/>
    </source>
</evidence>
<keyword evidence="4" id="KW-0808">Transferase</keyword>
<dbReference type="GO" id="GO:0000428">
    <property type="term" value="C:DNA-directed RNA polymerase complex"/>
    <property type="evidence" value="ECO:0007669"/>
    <property type="project" value="UniProtKB-KW"/>
</dbReference>
<keyword evidence="6" id="KW-0804">Transcription</keyword>
<evidence type="ECO:0000256" key="4">
    <source>
        <dbReference type="ARBA" id="ARBA00022679"/>
    </source>
</evidence>
<feature type="domain" description="DNA-directed RNA polymerase subunit 2 hybrid-binding" evidence="7">
    <location>
        <begin position="128"/>
        <end position="194"/>
    </location>
</feature>
<comment type="similarity">
    <text evidence="1">Belongs to the RNA polymerase beta chain family.</text>
</comment>
<dbReference type="GO" id="GO:0032549">
    <property type="term" value="F:ribonucleoside binding"/>
    <property type="evidence" value="ECO:0007669"/>
    <property type="project" value="InterPro"/>
</dbReference>
<organism evidence="9 10">
    <name type="scientific">Allacma fusca</name>
    <dbReference type="NCBI Taxonomy" id="39272"/>
    <lineage>
        <taxon>Eukaryota</taxon>
        <taxon>Metazoa</taxon>
        <taxon>Ecdysozoa</taxon>
        <taxon>Arthropoda</taxon>
        <taxon>Hexapoda</taxon>
        <taxon>Collembola</taxon>
        <taxon>Symphypleona</taxon>
        <taxon>Sminthuridae</taxon>
        <taxon>Allacma</taxon>
    </lineage>
</organism>
<comment type="caution">
    <text evidence="9">The sequence shown here is derived from an EMBL/GenBank/DDBJ whole genome shotgun (WGS) entry which is preliminary data.</text>
</comment>
<reference evidence="9" key="1">
    <citation type="submission" date="2021-06" db="EMBL/GenBank/DDBJ databases">
        <authorList>
            <person name="Hodson N. C."/>
            <person name="Mongue J. A."/>
            <person name="Jaron S. K."/>
        </authorList>
    </citation>
    <scope>NUCLEOTIDE SEQUENCE</scope>
</reference>
<sequence length="204" mass="23110">GLCFLSLWETGLSEKEQMYQPESLSSSKVFINGKWMGVHPTPKIIVHQLGSLRRMGKLNPEISIAILPFSNVRSEVHIQTDTGRIYRPLLIVDDKKLKLIQDILEKLSNKKTCLLLKMGSSLIQPITGETFSEFLSNKGYHKHREEVLYDGATGIKLNATVFMGVNIYQRLKHIVDDKLNIRNRGAVTQLKGQPKRVLTRDGGR</sequence>
<dbReference type="Pfam" id="PF04566">
    <property type="entry name" value="RNA_pol_Rpb2_4"/>
    <property type="match status" value="1"/>
</dbReference>
<keyword evidence="5" id="KW-0548">Nucleotidyltransferase</keyword>
<name>A0A8J2JKH1_9HEXA</name>
<evidence type="ECO:0000313" key="10">
    <source>
        <dbReference type="Proteomes" id="UP000708208"/>
    </source>
</evidence>
<feature type="non-terminal residue" evidence="9">
    <location>
        <position position="1"/>
    </location>
</feature>
<dbReference type="EC" id="2.7.7.6" evidence="2"/>
<dbReference type="Pfam" id="PF00562">
    <property type="entry name" value="RNA_pol_Rpb2_6"/>
    <property type="match status" value="1"/>
</dbReference>
<evidence type="ECO:0000256" key="3">
    <source>
        <dbReference type="ARBA" id="ARBA00022478"/>
    </source>
</evidence>
<dbReference type="InterPro" id="IPR015712">
    <property type="entry name" value="DNA-dir_RNA_pol_su2"/>
</dbReference>
<evidence type="ECO:0000256" key="6">
    <source>
        <dbReference type="ARBA" id="ARBA00023163"/>
    </source>
</evidence>
<proteinExistence type="inferred from homology"/>
<dbReference type="EMBL" id="CAJVCH010068474">
    <property type="protein sequence ID" value="CAG7720222.1"/>
    <property type="molecule type" value="Genomic_DNA"/>
</dbReference>